<dbReference type="GO" id="GO:0005829">
    <property type="term" value="C:cytosol"/>
    <property type="evidence" value="ECO:0007669"/>
    <property type="project" value="TreeGrafter"/>
</dbReference>
<evidence type="ECO:0000256" key="7">
    <source>
        <dbReference type="ARBA" id="ARBA00022840"/>
    </source>
</evidence>
<sequence>MQEVLRLEQAILGSFVVDPAAREFSLELSDDDFLDNSHKKIFKAIRALADEGQDFSYFELAQKSGLSILNISGLTDMVTTTARIENEVNLLKDKSSRRRLLEKAEYIKELAMNKELDIDTIKNNAMQEIEEVKVVMNDGVVSLKEAMLDTIEVLEKRAENKDDRSYHTRVGKLDVATAGLHPEELTTIAARPGVGKTAIAMQIGLNIASNKRKVMMTSLEMSSVQLCQRIIAANSGLDGNDLRRGNLDGEGWRKTMDVGQRFATENFIIDKTSKKPQHIRSKIRKHKPDLVIIDYLQLLQPDEKLGSREQEVSSMTRALKLMTLEFKIPIIILSQLNRNAEGKRPSLADLRESGAIEQDSDNIIFIHRLTNSELGDMISEGIYSIDFLEEMKAKGNVLADVILEKQRNGPTGSFGMVYVPKLMKFIGLDK</sequence>
<reference evidence="13 14" key="1">
    <citation type="submission" date="2016-09" db="EMBL/GenBank/DDBJ databases">
        <title>Genome sequence of Eubacterium angustum.</title>
        <authorList>
            <person name="Poehlein A."/>
            <person name="Daniel R."/>
        </authorList>
    </citation>
    <scope>NUCLEOTIDE SEQUENCE [LARGE SCALE GENOMIC DNA]</scope>
    <source>
        <strain evidence="13 14">DSM 1989</strain>
    </source>
</reference>
<accession>A0A1S1V3W3</accession>
<dbReference type="SMART" id="SM00382">
    <property type="entry name" value="AAA"/>
    <property type="match status" value="1"/>
</dbReference>
<keyword evidence="2" id="KW-0639">Primosome</keyword>
<dbReference type="InterPro" id="IPR027417">
    <property type="entry name" value="P-loop_NTPase"/>
</dbReference>
<dbReference type="PROSITE" id="PS51199">
    <property type="entry name" value="SF4_HELICASE"/>
    <property type="match status" value="1"/>
</dbReference>
<dbReference type="InterPro" id="IPR007693">
    <property type="entry name" value="DNA_helicase_DnaB-like_N"/>
</dbReference>
<dbReference type="Pfam" id="PF00772">
    <property type="entry name" value="DnaB"/>
    <property type="match status" value="1"/>
</dbReference>
<dbReference type="Proteomes" id="UP000180254">
    <property type="component" value="Unassembled WGS sequence"/>
</dbReference>
<organism evidence="13 14">
    <name type="scientific">Andreesenia angusta</name>
    <dbReference type="NCBI Taxonomy" id="39480"/>
    <lineage>
        <taxon>Bacteria</taxon>
        <taxon>Bacillati</taxon>
        <taxon>Bacillota</taxon>
        <taxon>Tissierellia</taxon>
        <taxon>Tissierellales</taxon>
        <taxon>Gottschalkiaceae</taxon>
        <taxon>Andreesenia</taxon>
    </lineage>
</organism>
<evidence type="ECO:0000256" key="8">
    <source>
        <dbReference type="ARBA" id="ARBA00023125"/>
    </source>
</evidence>
<comment type="similarity">
    <text evidence="1">Belongs to the helicase family. DnaB subfamily.</text>
</comment>
<evidence type="ECO:0000256" key="11">
    <source>
        <dbReference type="ARBA" id="ARBA00048954"/>
    </source>
</evidence>
<dbReference type="PANTHER" id="PTHR30153">
    <property type="entry name" value="REPLICATIVE DNA HELICASE DNAB"/>
    <property type="match status" value="1"/>
</dbReference>
<dbReference type="STRING" id="39480.EUAN_22510"/>
<evidence type="ECO:0000313" key="14">
    <source>
        <dbReference type="Proteomes" id="UP000180254"/>
    </source>
</evidence>
<dbReference type="GO" id="GO:0016887">
    <property type="term" value="F:ATP hydrolysis activity"/>
    <property type="evidence" value="ECO:0007669"/>
    <property type="project" value="RHEA"/>
</dbReference>
<keyword evidence="6 13" id="KW-0347">Helicase</keyword>
<keyword evidence="7" id="KW-0067">ATP-binding</keyword>
<dbReference type="GO" id="GO:1990077">
    <property type="term" value="C:primosome complex"/>
    <property type="evidence" value="ECO:0007669"/>
    <property type="project" value="UniProtKB-KW"/>
</dbReference>
<name>A0A1S1V3W3_9FIRM</name>
<dbReference type="GO" id="GO:0043139">
    <property type="term" value="F:5'-3' DNA helicase activity"/>
    <property type="evidence" value="ECO:0007669"/>
    <property type="project" value="UniProtKB-EC"/>
</dbReference>
<dbReference type="Gene3D" id="3.40.50.300">
    <property type="entry name" value="P-loop containing nucleotide triphosphate hydrolases"/>
    <property type="match status" value="1"/>
</dbReference>
<dbReference type="SUPFAM" id="SSF48024">
    <property type="entry name" value="N-terminal domain of DnaB helicase"/>
    <property type="match status" value="1"/>
</dbReference>
<evidence type="ECO:0000256" key="9">
    <source>
        <dbReference type="ARBA" id="ARBA00023235"/>
    </source>
</evidence>
<comment type="catalytic activity">
    <reaction evidence="11">
        <text>ATP + H2O = ADP + phosphate + H(+)</text>
        <dbReference type="Rhea" id="RHEA:13065"/>
        <dbReference type="ChEBI" id="CHEBI:15377"/>
        <dbReference type="ChEBI" id="CHEBI:15378"/>
        <dbReference type="ChEBI" id="CHEBI:30616"/>
        <dbReference type="ChEBI" id="CHEBI:43474"/>
        <dbReference type="ChEBI" id="CHEBI:456216"/>
        <dbReference type="EC" id="5.6.2.3"/>
    </reaction>
</comment>
<keyword evidence="5 13" id="KW-0378">Hydrolase</keyword>
<dbReference type="GO" id="GO:0003677">
    <property type="term" value="F:DNA binding"/>
    <property type="evidence" value="ECO:0007669"/>
    <property type="project" value="UniProtKB-KW"/>
</dbReference>
<dbReference type="InterPro" id="IPR036185">
    <property type="entry name" value="DNA_heli_DnaB-like_N_sf"/>
</dbReference>
<gene>
    <name evidence="13" type="primary">dnaC_3</name>
    <name evidence="13" type="ORF">EUAN_22510</name>
</gene>
<dbReference type="InterPro" id="IPR003593">
    <property type="entry name" value="AAA+_ATPase"/>
</dbReference>
<dbReference type="Pfam" id="PF03796">
    <property type="entry name" value="DnaB_C"/>
    <property type="match status" value="1"/>
</dbReference>
<dbReference type="GO" id="GO:0006269">
    <property type="term" value="P:DNA replication, synthesis of primer"/>
    <property type="evidence" value="ECO:0007669"/>
    <property type="project" value="UniProtKB-KW"/>
</dbReference>
<dbReference type="PANTHER" id="PTHR30153:SF2">
    <property type="entry name" value="REPLICATIVE DNA HELICASE"/>
    <property type="match status" value="1"/>
</dbReference>
<protein>
    <recommendedName>
        <fullName evidence="10">DNA 5'-3' helicase</fullName>
        <ecNumber evidence="10">5.6.2.3</ecNumber>
    </recommendedName>
</protein>
<keyword evidence="4" id="KW-0547">Nucleotide-binding</keyword>
<dbReference type="EC" id="5.6.2.3" evidence="10"/>
<dbReference type="Gene3D" id="1.10.860.10">
    <property type="entry name" value="DNAb Helicase, Chain A"/>
    <property type="match status" value="1"/>
</dbReference>
<comment type="caution">
    <text evidence="13">The sequence shown here is derived from an EMBL/GenBank/DDBJ whole genome shotgun (WGS) entry which is preliminary data.</text>
</comment>
<evidence type="ECO:0000259" key="12">
    <source>
        <dbReference type="PROSITE" id="PS51199"/>
    </source>
</evidence>
<dbReference type="InterPro" id="IPR016136">
    <property type="entry name" value="DNA_helicase_N/primase_C"/>
</dbReference>
<feature type="domain" description="SF4 helicase" evidence="12">
    <location>
        <begin position="159"/>
        <end position="430"/>
    </location>
</feature>
<dbReference type="SUPFAM" id="SSF52540">
    <property type="entry name" value="P-loop containing nucleoside triphosphate hydrolases"/>
    <property type="match status" value="1"/>
</dbReference>
<dbReference type="EMBL" id="MKIE01000014">
    <property type="protein sequence ID" value="OHW61401.1"/>
    <property type="molecule type" value="Genomic_DNA"/>
</dbReference>
<evidence type="ECO:0000313" key="13">
    <source>
        <dbReference type="EMBL" id="OHW61401.1"/>
    </source>
</evidence>
<evidence type="ECO:0000256" key="2">
    <source>
        <dbReference type="ARBA" id="ARBA00022515"/>
    </source>
</evidence>
<evidence type="ECO:0000256" key="10">
    <source>
        <dbReference type="ARBA" id="ARBA00044969"/>
    </source>
</evidence>
<dbReference type="GO" id="GO:0005524">
    <property type="term" value="F:ATP binding"/>
    <property type="evidence" value="ECO:0007669"/>
    <property type="project" value="UniProtKB-KW"/>
</dbReference>
<evidence type="ECO:0000256" key="3">
    <source>
        <dbReference type="ARBA" id="ARBA00022705"/>
    </source>
</evidence>
<keyword evidence="3" id="KW-0235">DNA replication</keyword>
<evidence type="ECO:0000256" key="1">
    <source>
        <dbReference type="ARBA" id="ARBA00008428"/>
    </source>
</evidence>
<keyword evidence="14" id="KW-1185">Reference proteome</keyword>
<dbReference type="RefSeq" id="WP_071064505.1">
    <property type="nucleotide sequence ID" value="NZ_MKIE01000014.1"/>
</dbReference>
<evidence type="ECO:0000256" key="6">
    <source>
        <dbReference type="ARBA" id="ARBA00022806"/>
    </source>
</evidence>
<dbReference type="OrthoDB" id="1754301at2"/>
<proteinExistence type="inferred from homology"/>
<dbReference type="AlphaFoldDB" id="A0A1S1V3W3"/>
<keyword evidence="8" id="KW-0238">DNA-binding</keyword>
<dbReference type="InterPro" id="IPR007694">
    <property type="entry name" value="DNA_helicase_DnaB-like_C"/>
</dbReference>
<evidence type="ECO:0000256" key="5">
    <source>
        <dbReference type="ARBA" id="ARBA00022801"/>
    </source>
</evidence>
<keyword evidence="9" id="KW-0413">Isomerase</keyword>
<evidence type="ECO:0000256" key="4">
    <source>
        <dbReference type="ARBA" id="ARBA00022741"/>
    </source>
</evidence>